<proteinExistence type="predicted"/>
<comment type="caution">
    <text evidence="1">The sequence shown here is derived from an EMBL/GenBank/DDBJ whole genome shotgun (WGS) entry which is preliminary data.</text>
</comment>
<reference evidence="1 2" key="1">
    <citation type="submission" date="2016-01" db="EMBL/GenBank/DDBJ databases">
        <authorList>
            <person name="Oliw E.H."/>
        </authorList>
    </citation>
    <scope>NUCLEOTIDE SEQUENCE [LARGE SCALE GENOMIC DNA]</scope>
    <source>
        <strain evidence="1 2">CMW7756A</strain>
    </source>
</reference>
<accession>A0A133PS37</accession>
<dbReference type="AlphaFoldDB" id="A0A133PS37"/>
<sequence length="117" mass="13070">MEVNNSVAEAIKEEEAKKELLRKLYLEQVEDYCNVFFEDKIPAGVELALNELVKTDPSRFNVASEKLSDMSITYATGGSQGTGAGSIPAYILAWLEPYRRVFLLSKKGKKKYNGGCR</sequence>
<evidence type="ECO:0000313" key="2">
    <source>
        <dbReference type="Proteomes" id="UP000070174"/>
    </source>
</evidence>
<organism evidence="1">
    <name type="scientific">Peptoniphilus harei</name>
    <dbReference type="NCBI Taxonomy" id="54005"/>
    <lineage>
        <taxon>Bacteria</taxon>
        <taxon>Bacillati</taxon>
        <taxon>Bacillota</taxon>
        <taxon>Tissierellia</taxon>
        <taxon>Tissierellales</taxon>
        <taxon>Peptoniphilaceae</taxon>
        <taxon>Peptoniphilus</taxon>
    </lineage>
</organism>
<dbReference type="PATRIC" id="fig|54005.3.peg.170"/>
<dbReference type="EMBL" id="LRQE01000004">
    <property type="protein sequence ID" value="KXA31644.1"/>
    <property type="molecule type" value="Genomic_DNA"/>
</dbReference>
<dbReference type="InterPro" id="IPR053746">
    <property type="entry name" value="Viral_HT_Connector_Assembly"/>
</dbReference>
<name>A0A133PS37_9FIRM</name>
<dbReference type="RefSeq" id="WP_060799517.1">
    <property type="nucleotide sequence ID" value="NZ_KQ957086.1"/>
</dbReference>
<dbReference type="Gene3D" id="1.10.246.150">
    <property type="match status" value="1"/>
</dbReference>
<evidence type="ECO:0000313" key="1">
    <source>
        <dbReference type="EMBL" id="KXA31644.1"/>
    </source>
</evidence>
<gene>
    <name evidence="1" type="ORF">HMPREF3229_00172</name>
</gene>
<protein>
    <submittedName>
        <fullName evidence="1">Uncharacterized protein</fullName>
    </submittedName>
</protein>
<dbReference type="Proteomes" id="UP000070174">
    <property type="component" value="Unassembled WGS sequence"/>
</dbReference>